<name>A0AA39ZPQ2_9PEZI</name>
<dbReference type="Proteomes" id="UP001172159">
    <property type="component" value="Unassembled WGS sequence"/>
</dbReference>
<evidence type="ECO:0000313" key="2">
    <source>
        <dbReference type="EMBL" id="KAK0701402.1"/>
    </source>
</evidence>
<dbReference type="EMBL" id="JAUKTV010000028">
    <property type="protein sequence ID" value="KAK0701402.1"/>
    <property type="molecule type" value="Genomic_DNA"/>
</dbReference>
<keyword evidence="3" id="KW-1185">Reference proteome</keyword>
<sequence length="268" mass="29348">MCLGFELDHGKQPSILPGSYEDYPVDKGGATSTANITHHHQRHLTVQKRKTMTMPKTTPNNNPPRYSPTPPPEQPEKLSSTTSPGSPPKPTSSRTARSAVKSLRKSTTALLSSLQAPLSPAQKAEFDAFLSDMNNELQSRIGVIAAREEAERAAIKALEREIEADARYRASVAVFAKTGSRNWFKRRSAKKRILGRIYCGTPGGNGGDDEGDGERKGVDPRVLEIKGRRVMLGELKRERREVGEGVLRRVDGRIRGMHLGETGGEGGR</sequence>
<feature type="compositionally biased region" description="Basic and acidic residues" evidence="1">
    <location>
        <begin position="1"/>
        <end position="11"/>
    </location>
</feature>
<feature type="compositionally biased region" description="Pro residues" evidence="1">
    <location>
        <begin position="61"/>
        <end position="73"/>
    </location>
</feature>
<reference evidence="2" key="1">
    <citation type="submission" date="2023-06" db="EMBL/GenBank/DDBJ databases">
        <title>Genome-scale phylogeny and comparative genomics of the fungal order Sordariales.</title>
        <authorList>
            <consortium name="Lawrence Berkeley National Laboratory"/>
            <person name="Hensen N."/>
            <person name="Bonometti L."/>
            <person name="Westerberg I."/>
            <person name="Brannstrom I.O."/>
            <person name="Guillou S."/>
            <person name="Cros-Aarteil S."/>
            <person name="Calhoun S."/>
            <person name="Haridas S."/>
            <person name="Kuo A."/>
            <person name="Mondo S."/>
            <person name="Pangilinan J."/>
            <person name="Riley R."/>
            <person name="Labutti K."/>
            <person name="Andreopoulos B."/>
            <person name="Lipzen A."/>
            <person name="Chen C."/>
            <person name="Yanf M."/>
            <person name="Daum C."/>
            <person name="Ng V."/>
            <person name="Clum A."/>
            <person name="Steindorff A."/>
            <person name="Ohm R."/>
            <person name="Martin F."/>
            <person name="Silar P."/>
            <person name="Natvig D."/>
            <person name="Lalanne C."/>
            <person name="Gautier V."/>
            <person name="Ament-Velasquez S.L."/>
            <person name="Kruys A."/>
            <person name="Hutchinson M.I."/>
            <person name="Powell A.J."/>
            <person name="Barry K."/>
            <person name="Miller A.N."/>
            <person name="Grigoriev I.V."/>
            <person name="Debuchy R."/>
            <person name="Gladieux P."/>
            <person name="Thoren M.H."/>
            <person name="Johannesson H."/>
        </authorList>
    </citation>
    <scope>NUCLEOTIDE SEQUENCE</scope>
    <source>
        <strain evidence="2">CBS 540.89</strain>
    </source>
</reference>
<organism evidence="2 3">
    <name type="scientific">Apiosordaria backusii</name>
    <dbReference type="NCBI Taxonomy" id="314023"/>
    <lineage>
        <taxon>Eukaryota</taxon>
        <taxon>Fungi</taxon>
        <taxon>Dikarya</taxon>
        <taxon>Ascomycota</taxon>
        <taxon>Pezizomycotina</taxon>
        <taxon>Sordariomycetes</taxon>
        <taxon>Sordariomycetidae</taxon>
        <taxon>Sordariales</taxon>
        <taxon>Lasiosphaeriaceae</taxon>
        <taxon>Apiosordaria</taxon>
    </lineage>
</organism>
<evidence type="ECO:0000256" key="1">
    <source>
        <dbReference type="SAM" id="MobiDB-lite"/>
    </source>
</evidence>
<evidence type="ECO:0000313" key="3">
    <source>
        <dbReference type="Proteomes" id="UP001172159"/>
    </source>
</evidence>
<feature type="compositionally biased region" description="Basic residues" evidence="1">
    <location>
        <begin position="37"/>
        <end position="51"/>
    </location>
</feature>
<protein>
    <submittedName>
        <fullName evidence="2">Uncharacterized protein</fullName>
    </submittedName>
</protein>
<gene>
    <name evidence="2" type="ORF">B0T21DRAFT_417116</name>
</gene>
<feature type="region of interest" description="Disordered" evidence="1">
    <location>
        <begin position="1"/>
        <end position="104"/>
    </location>
</feature>
<comment type="caution">
    <text evidence="2">The sequence shown here is derived from an EMBL/GenBank/DDBJ whole genome shotgun (WGS) entry which is preliminary data.</text>
</comment>
<dbReference type="AlphaFoldDB" id="A0AA39ZPQ2"/>
<accession>A0AA39ZPQ2</accession>
<proteinExistence type="predicted"/>